<feature type="region of interest" description="Disordered" evidence="1">
    <location>
        <begin position="53"/>
        <end position="134"/>
    </location>
</feature>
<feature type="non-terminal residue" evidence="2">
    <location>
        <position position="1"/>
    </location>
</feature>
<reference evidence="2" key="1">
    <citation type="journal article" date="2019" name="Sci. Rep.">
        <title>Draft genome of Tanacetum cinerariifolium, the natural source of mosquito coil.</title>
        <authorList>
            <person name="Yamashiro T."/>
            <person name="Shiraishi A."/>
            <person name="Satake H."/>
            <person name="Nakayama K."/>
        </authorList>
    </citation>
    <scope>NUCLEOTIDE SEQUENCE</scope>
</reference>
<dbReference type="AlphaFoldDB" id="A0A699I1Q2"/>
<sequence>VISSASSAVTYTSVYTDSEPRRVFWIADEELLDGEPIYPEYIPLEDERVLPDEEQPYSLVVSPTAESLEYVAESDSEEDPEEYADNETEDGPVDYPMDGGDDGDDDDGDSSGNDADNEDEDEEEHLASDDSAIVIPTDELAAISLPPEAEVERLLAMPTPLPSPLTSLSPPSAGDDIPETEMPPHKRLCLSTRGSRYEVGESSTAMPSEGRGIDYEVFSTLDAEARRRGIREVRYGIRDTWVDPTEIVPEVAPMTVGERVDLLMKGMIAHQETIHIVEEEAYAARKAWAHSIGLRQTVHSELQTHREQASGTDGIDALSNGRHEMRDGRHAGQVASTTRAAEES</sequence>
<name>A0A699I1Q2_TANCI</name>
<dbReference type="EMBL" id="BKCJ010224653">
    <property type="protein sequence ID" value="GEY94111.1"/>
    <property type="molecule type" value="Genomic_DNA"/>
</dbReference>
<evidence type="ECO:0000313" key="2">
    <source>
        <dbReference type="EMBL" id="GEY94111.1"/>
    </source>
</evidence>
<comment type="caution">
    <text evidence="2">The sequence shown here is derived from an EMBL/GenBank/DDBJ whole genome shotgun (WGS) entry which is preliminary data.</text>
</comment>
<protein>
    <recommendedName>
        <fullName evidence="3">Reverse transcriptase domain-containing protein</fullName>
    </recommendedName>
</protein>
<evidence type="ECO:0000256" key="1">
    <source>
        <dbReference type="SAM" id="MobiDB-lite"/>
    </source>
</evidence>
<feature type="compositionally biased region" description="Polar residues" evidence="1">
    <location>
        <begin position="334"/>
        <end position="344"/>
    </location>
</feature>
<feature type="region of interest" description="Disordered" evidence="1">
    <location>
        <begin position="321"/>
        <end position="344"/>
    </location>
</feature>
<feature type="region of interest" description="Disordered" evidence="1">
    <location>
        <begin position="160"/>
        <end position="186"/>
    </location>
</feature>
<feature type="compositionally biased region" description="Acidic residues" evidence="1">
    <location>
        <begin position="72"/>
        <end position="92"/>
    </location>
</feature>
<evidence type="ECO:0008006" key="3">
    <source>
        <dbReference type="Google" id="ProtNLM"/>
    </source>
</evidence>
<organism evidence="2">
    <name type="scientific">Tanacetum cinerariifolium</name>
    <name type="common">Dalmatian daisy</name>
    <name type="synonym">Chrysanthemum cinerariifolium</name>
    <dbReference type="NCBI Taxonomy" id="118510"/>
    <lineage>
        <taxon>Eukaryota</taxon>
        <taxon>Viridiplantae</taxon>
        <taxon>Streptophyta</taxon>
        <taxon>Embryophyta</taxon>
        <taxon>Tracheophyta</taxon>
        <taxon>Spermatophyta</taxon>
        <taxon>Magnoliopsida</taxon>
        <taxon>eudicotyledons</taxon>
        <taxon>Gunneridae</taxon>
        <taxon>Pentapetalae</taxon>
        <taxon>asterids</taxon>
        <taxon>campanulids</taxon>
        <taxon>Asterales</taxon>
        <taxon>Asteraceae</taxon>
        <taxon>Asteroideae</taxon>
        <taxon>Anthemideae</taxon>
        <taxon>Anthemidinae</taxon>
        <taxon>Tanacetum</taxon>
    </lineage>
</organism>
<proteinExistence type="predicted"/>
<accession>A0A699I1Q2</accession>
<feature type="compositionally biased region" description="Acidic residues" evidence="1">
    <location>
        <begin position="99"/>
        <end position="124"/>
    </location>
</feature>
<feature type="compositionally biased region" description="Basic and acidic residues" evidence="1">
    <location>
        <begin position="321"/>
        <end position="330"/>
    </location>
</feature>
<gene>
    <name evidence="2" type="ORF">Tci_466085</name>
</gene>